<keyword evidence="2" id="KW-0472">Membrane</keyword>
<dbReference type="InterPro" id="IPR011009">
    <property type="entry name" value="Kinase-like_dom_sf"/>
</dbReference>
<evidence type="ECO:0000259" key="4">
    <source>
        <dbReference type="PROSITE" id="PS50011"/>
    </source>
</evidence>
<name>A0A6A3N8U8_9STRA</name>
<evidence type="ECO:0000256" key="3">
    <source>
        <dbReference type="SAM" id="SignalP"/>
    </source>
</evidence>
<reference evidence="5 6" key="1">
    <citation type="submission" date="2018-09" db="EMBL/GenBank/DDBJ databases">
        <title>Genomic investigation of the strawberry pathogen Phytophthora fragariae indicates pathogenicity is determined by transcriptional variation in three key races.</title>
        <authorList>
            <person name="Adams T.M."/>
            <person name="Armitage A.D."/>
            <person name="Sobczyk M.K."/>
            <person name="Bates H.J."/>
            <person name="Dunwell J.M."/>
            <person name="Nellist C.F."/>
            <person name="Harrison R.J."/>
        </authorList>
    </citation>
    <scope>NUCLEOTIDE SEQUENCE [LARGE SCALE GENOMIC DNA]</scope>
    <source>
        <strain evidence="5 6">SCRP249</strain>
    </source>
</reference>
<dbReference type="EMBL" id="QXFV01000337">
    <property type="protein sequence ID" value="KAE9040680.1"/>
    <property type="molecule type" value="Genomic_DNA"/>
</dbReference>
<dbReference type="Gene3D" id="3.30.200.20">
    <property type="entry name" value="Phosphorylase Kinase, domain 1"/>
    <property type="match status" value="1"/>
</dbReference>
<feature type="region of interest" description="Disordered" evidence="1">
    <location>
        <begin position="277"/>
        <end position="318"/>
    </location>
</feature>
<accession>A0A6A3N8U8</accession>
<feature type="region of interest" description="Disordered" evidence="1">
    <location>
        <begin position="215"/>
        <end position="241"/>
    </location>
</feature>
<feature type="domain" description="Protein kinase" evidence="4">
    <location>
        <begin position="344"/>
        <end position="423"/>
    </location>
</feature>
<proteinExistence type="predicted"/>
<feature type="compositionally biased region" description="Low complexity" evidence="1">
    <location>
        <begin position="232"/>
        <end position="241"/>
    </location>
</feature>
<keyword evidence="3" id="KW-0732">Signal</keyword>
<dbReference type="PANTHER" id="PTHR44329">
    <property type="entry name" value="SERINE/THREONINE-PROTEIN KINASE TNNI3K-RELATED"/>
    <property type="match status" value="1"/>
</dbReference>
<dbReference type="PROSITE" id="PS50011">
    <property type="entry name" value="PROTEIN_KINASE_DOM"/>
    <property type="match status" value="1"/>
</dbReference>
<evidence type="ECO:0000256" key="2">
    <source>
        <dbReference type="SAM" id="Phobius"/>
    </source>
</evidence>
<dbReference type="Proteomes" id="UP000429607">
    <property type="component" value="Unassembled WGS sequence"/>
</dbReference>
<feature type="chain" id="PRO_5025454865" description="Protein kinase domain-containing protein" evidence="3">
    <location>
        <begin position="23"/>
        <end position="423"/>
    </location>
</feature>
<keyword evidence="2" id="KW-1133">Transmembrane helix</keyword>
<organism evidence="5 6">
    <name type="scientific">Phytophthora rubi</name>
    <dbReference type="NCBI Taxonomy" id="129364"/>
    <lineage>
        <taxon>Eukaryota</taxon>
        <taxon>Sar</taxon>
        <taxon>Stramenopiles</taxon>
        <taxon>Oomycota</taxon>
        <taxon>Peronosporomycetes</taxon>
        <taxon>Peronosporales</taxon>
        <taxon>Peronosporaceae</taxon>
        <taxon>Phytophthora</taxon>
    </lineage>
</organism>
<evidence type="ECO:0000313" key="5">
    <source>
        <dbReference type="EMBL" id="KAE9040680.1"/>
    </source>
</evidence>
<dbReference type="PANTHER" id="PTHR44329:SF214">
    <property type="entry name" value="PROTEIN KINASE DOMAIN-CONTAINING PROTEIN"/>
    <property type="match status" value="1"/>
</dbReference>
<dbReference type="InterPro" id="IPR051681">
    <property type="entry name" value="Ser/Thr_Kinases-Pseudokinases"/>
</dbReference>
<feature type="non-terminal residue" evidence="5">
    <location>
        <position position="423"/>
    </location>
</feature>
<feature type="signal peptide" evidence="3">
    <location>
        <begin position="1"/>
        <end position="22"/>
    </location>
</feature>
<feature type="transmembrane region" description="Helical" evidence="2">
    <location>
        <begin position="249"/>
        <end position="271"/>
    </location>
</feature>
<dbReference type="InterPro" id="IPR001245">
    <property type="entry name" value="Ser-Thr/Tyr_kinase_cat_dom"/>
</dbReference>
<dbReference type="InterPro" id="IPR000719">
    <property type="entry name" value="Prot_kinase_dom"/>
</dbReference>
<evidence type="ECO:0000256" key="1">
    <source>
        <dbReference type="SAM" id="MobiDB-lite"/>
    </source>
</evidence>
<gene>
    <name evidence="5" type="ORF">PR001_g6964</name>
</gene>
<dbReference type="PROSITE" id="PS51257">
    <property type="entry name" value="PROKAR_LIPOPROTEIN"/>
    <property type="match status" value="1"/>
</dbReference>
<dbReference type="GO" id="GO:0004674">
    <property type="term" value="F:protein serine/threonine kinase activity"/>
    <property type="evidence" value="ECO:0007669"/>
    <property type="project" value="TreeGrafter"/>
</dbReference>
<feature type="compositionally biased region" description="Polar residues" evidence="1">
    <location>
        <begin position="284"/>
        <end position="318"/>
    </location>
</feature>
<keyword evidence="2" id="KW-0812">Transmembrane</keyword>
<evidence type="ECO:0000313" key="6">
    <source>
        <dbReference type="Proteomes" id="UP000429607"/>
    </source>
</evidence>
<sequence>MRLPVSVFYIAVFGSLEAAAKSVPTVIAYYLSTSCGTTPNRVDLEFDSDCTDNCLGDLTGDWQASNSVCPLGNYKSAVWDAFGGASYLLQESYINGCESMVGASAFLASGNCEQVIMFVENWGYAVYSVAQLESDGSASVNYFTDSDCTTTLPEAARLTQYINAQDTIIDKATLNSDSCDGDDYRWSYYSSSSPYTSDSGTGSVGSAVVSVVNTTDSTGGTDANPISKDNSSTKVTPTTSTTVASGDNLGVIVGAVAGALVVVLIALGFVWHRRRGKGSDTLETDNQSQSQNQYLTNATPGTSQQRTASLGSGNTGSLNKASLGQSGLWEDDVITAKRISRREVQIQHLLSRGAFGEVYSGAYNDKRVAVKMLTPETRGIMAHVNNFLAEAKLTASMDHPRIVHFIGVAWDSLSDLCVVMEYM</sequence>
<protein>
    <recommendedName>
        <fullName evidence="4">Protein kinase domain-containing protein</fullName>
    </recommendedName>
</protein>
<dbReference type="SUPFAM" id="SSF56112">
    <property type="entry name" value="Protein kinase-like (PK-like)"/>
    <property type="match status" value="1"/>
</dbReference>
<dbReference type="AlphaFoldDB" id="A0A6A3N8U8"/>
<comment type="caution">
    <text evidence="5">The sequence shown here is derived from an EMBL/GenBank/DDBJ whole genome shotgun (WGS) entry which is preliminary data.</text>
</comment>
<dbReference type="Pfam" id="PF07714">
    <property type="entry name" value="PK_Tyr_Ser-Thr"/>
    <property type="match status" value="1"/>
</dbReference>
<dbReference type="GO" id="GO:0005524">
    <property type="term" value="F:ATP binding"/>
    <property type="evidence" value="ECO:0007669"/>
    <property type="project" value="InterPro"/>
</dbReference>